<dbReference type="EMBL" id="CAKLPZ010000003">
    <property type="protein sequence ID" value="CAH1001835.1"/>
    <property type="molecule type" value="Genomic_DNA"/>
</dbReference>
<dbReference type="SUPFAM" id="SSF63825">
    <property type="entry name" value="YWTD domain"/>
    <property type="match status" value="1"/>
</dbReference>
<reference evidence="4" key="1">
    <citation type="submission" date="2021-12" db="EMBL/GenBank/DDBJ databases">
        <authorList>
            <person name="Rodrigo-Torres L."/>
            <person name="Arahal R. D."/>
            <person name="Lucena T."/>
        </authorList>
    </citation>
    <scope>NUCLEOTIDE SEQUENCE</scope>
    <source>
        <strain evidence="4">CECT 8419</strain>
    </source>
</reference>
<gene>
    <name evidence="4" type="ORF">LEM8419_02743</name>
</gene>
<feature type="signal peptide" evidence="2">
    <location>
        <begin position="1"/>
        <end position="18"/>
    </location>
</feature>
<keyword evidence="2" id="KW-0732">Signal</keyword>
<dbReference type="Gene3D" id="2.60.40.10">
    <property type="entry name" value="Immunoglobulins"/>
    <property type="match status" value="1"/>
</dbReference>
<organism evidence="4 5">
    <name type="scientific">Neolewinella maritima</name>
    <dbReference type="NCBI Taxonomy" id="1383882"/>
    <lineage>
        <taxon>Bacteria</taxon>
        <taxon>Pseudomonadati</taxon>
        <taxon>Bacteroidota</taxon>
        <taxon>Saprospiria</taxon>
        <taxon>Saprospirales</taxon>
        <taxon>Lewinellaceae</taxon>
        <taxon>Neolewinella</taxon>
    </lineage>
</organism>
<keyword evidence="5" id="KW-1185">Reference proteome</keyword>
<comment type="caution">
    <text evidence="4">The sequence shown here is derived from an EMBL/GenBank/DDBJ whole genome shotgun (WGS) entry which is preliminary data.</text>
</comment>
<protein>
    <recommendedName>
        <fullName evidence="3">DUF6923 domain-containing protein</fullName>
    </recommendedName>
</protein>
<name>A0ABN8F4H8_9BACT</name>
<feature type="region of interest" description="Disordered" evidence="1">
    <location>
        <begin position="430"/>
        <end position="458"/>
    </location>
</feature>
<dbReference type="Pfam" id="PF21959">
    <property type="entry name" value="DUF6923"/>
    <property type="match status" value="1"/>
</dbReference>
<feature type="domain" description="DUF6923" evidence="3">
    <location>
        <begin position="54"/>
        <end position="291"/>
    </location>
</feature>
<evidence type="ECO:0000313" key="4">
    <source>
        <dbReference type="EMBL" id="CAH1001835.1"/>
    </source>
</evidence>
<proteinExistence type="predicted"/>
<dbReference type="InterPro" id="IPR013783">
    <property type="entry name" value="Ig-like_fold"/>
</dbReference>
<sequence>MKTAVTLVICLLSAVAVGQTPTPFTCSGTDGFGYYISSATTALSGDTRTFSSSRLSKLVTATGVRTDVCTAAQVGVALNALAFNPNDNFLYAVSRYDATQFSGKLYRLGENCGRVEIPVSGAIAKFSTNNRTTIDNAGGNIGSGTFDLSGNYYVNTSFTLSGSTGFRNKIQKIRITGNTATVVSDQTLNCSTCTDKVQVNDIIFDETSGTLYGSNRQTNKLYAINASTGAMTEVGATGVSSTILGVYKNRFGAVRAIDELGNIYAVNLSTGAFSSIGEQATLNSGNADAASGCYAPPSISGTLFVDANGLTDNTVNGTPTNKAGTTTLYANLVQAGVVDKRSVIAPDGTFEFLGDFSGDYEVQISVTQGTIGQAPPPQALPGTHRFVGDKLGTGSGSDGTPNGRLTLSGIVAGNSVTDVTFGIDTRPTASNVSAAEQSNPGGSARATVPPLSVADAEDGTPTTIRVTSIPDASTKGTLYYNGTAVTTVRDLVNFQSSLFEFDPIDGSVTVSFTYRAKDRANVTSNNATVTMEFSSTLPVTLVYFTGAASGTAVELRWQTSSEYNSDYFVVERSQSGGTYEDIGRIQAEGFTNELQNYTFTDPSPYPRAYYRLRDVDFDGTYSHSSSMLIDQERAAAVEVYPSLVGPSLWVAYDERSTLQLNVSIYGTDGRRVLSADLAAGQHRIDAVTQLPRGFYNVVITDATSGRISSTKIVKQ</sequence>
<accession>A0ABN8F4H8</accession>
<feature type="chain" id="PRO_5046963364" description="DUF6923 domain-containing protein" evidence="2">
    <location>
        <begin position="19"/>
        <end position="715"/>
    </location>
</feature>
<dbReference type="Proteomes" id="UP000837803">
    <property type="component" value="Unassembled WGS sequence"/>
</dbReference>
<dbReference type="RefSeq" id="WP_238751692.1">
    <property type="nucleotide sequence ID" value="NZ_CAKLPZ010000003.1"/>
</dbReference>
<evidence type="ECO:0000256" key="1">
    <source>
        <dbReference type="SAM" id="MobiDB-lite"/>
    </source>
</evidence>
<dbReference type="InterPro" id="IPR054215">
    <property type="entry name" value="DUF6923"/>
</dbReference>
<feature type="compositionally biased region" description="Polar residues" evidence="1">
    <location>
        <begin position="430"/>
        <end position="441"/>
    </location>
</feature>
<evidence type="ECO:0000259" key="3">
    <source>
        <dbReference type="Pfam" id="PF21959"/>
    </source>
</evidence>
<evidence type="ECO:0000256" key="2">
    <source>
        <dbReference type="SAM" id="SignalP"/>
    </source>
</evidence>
<evidence type="ECO:0000313" key="5">
    <source>
        <dbReference type="Proteomes" id="UP000837803"/>
    </source>
</evidence>